<protein>
    <recommendedName>
        <fullName evidence="3">RNI-like protein</fullName>
    </recommendedName>
</protein>
<name>A0A0D7BCN6_9AGAR</name>
<sequence>MLIPTDFLYGPPIGTESPRGLTALYDRLDKILPGIRMKRRLSALPTQTHQAVADFLGDQGFLNPRVMTMLRTSEIRALSMTESMDEESGLNIGSRDIIKVFNEPNSFTFLTYLSFSGCRVLDMDIMYIQHLPKLAILLLNNTGISNEAVYSLTSLKRTLTHLNLATNPHIDNDAIPALLILKKLSFFSILDTGVDVVGLRRLARVIHDEERIVDVEIPDEGERYLNCIHSKYLVKIQPPLISRPGMCAQASAAALKRNLQAHAEVNPVILAAGTKAEMRDRLEGILKTREADLVLYEMVLGSVKEEEEEEEEEGESD</sequence>
<dbReference type="STRING" id="1314674.A0A0D7BCN6"/>
<dbReference type="EMBL" id="KN880512">
    <property type="protein sequence ID" value="KIY68015.1"/>
    <property type="molecule type" value="Genomic_DNA"/>
</dbReference>
<dbReference type="AlphaFoldDB" id="A0A0D7BCN6"/>
<gene>
    <name evidence="1" type="ORF">CYLTODRAFT_352175</name>
</gene>
<organism evidence="1 2">
    <name type="scientific">Cylindrobasidium torrendii FP15055 ss-10</name>
    <dbReference type="NCBI Taxonomy" id="1314674"/>
    <lineage>
        <taxon>Eukaryota</taxon>
        <taxon>Fungi</taxon>
        <taxon>Dikarya</taxon>
        <taxon>Basidiomycota</taxon>
        <taxon>Agaricomycotina</taxon>
        <taxon>Agaricomycetes</taxon>
        <taxon>Agaricomycetidae</taxon>
        <taxon>Agaricales</taxon>
        <taxon>Marasmiineae</taxon>
        <taxon>Physalacriaceae</taxon>
        <taxon>Cylindrobasidium</taxon>
    </lineage>
</organism>
<dbReference type="InterPro" id="IPR032675">
    <property type="entry name" value="LRR_dom_sf"/>
</dbReference>
<dbReference type="Gene3D" id="3.80.10.10">
    <property type="entry name" value="Ribonuclease Inhibitor"/>
    <property type="match status" value="1"/>
</dbReference>
<keyword evidence="2" id="KW-1185">Reference proteome</keyword>
<dbReference type="OrthoDB" id="120976at2759"/>
<evidence type="ECO:0000313" key="1">
    <source>
        <dbReference type="EMBL" id="KIY68015.1"/>
    </source>
</evidence>
<evidence type="ECO:0008006" key="3">
    <source>
        <dbReference type="Google" id="ProtNLM"/>
    </source>
</evidence>
<reference evidence="1 2" key="1">
    <citation type="journal article" date="2015" name="Fungal Genet. Biol.">
        <title>Evolution of novel wood decay mechanisms in Agaricales revealed by the genome sequences of Fistulina hepatica and Cylindrobasidium torrendii.</title>
        <authorList>
            <person name="Floudas D."/>
            <person name="Held B.W."/>
            <person name="Riley R."/>
            <person name="Nagy L.G."/>
            <person name="Koehler G."/>
            <person name="Ransdell A.S."/>
            <person name="Younus H."/>
            <person name="Chow J."/>
            <person name="Chiniquy J."/>
            <person name="Lipzen A."/>
            <person name="Tritt A."/>
            <person name="Sun H."/>
            <person name="Haridas S."/>
            <person name="LaButti K."/>
            <person name="Ohm R.A."/>
            <person name="Kues U."/>
            <person name="Blanchette R.A."/>
            <person name="Grigoriev I.V."/>
            <person name="Minto R.E."/>
            <person name="Hibbett D.S."/>
        </authorList>
    </citation>
    <scope>NUCLEOTIDE SEQUENCE [LARGE SCALE GENOMIC DNA]</scope>
    <source>
        <strain evidence="1 2">FP15055 ss-10</strain>
    </source>
</reference>
<accession>A0A0D7BCN6</accession>
<evidence type="ECO:0000313" key="2">
    <source>
        <dbReference type="Proteomes" id="UP000054007"/>
    </source>
</evidence>
<dbReference type="Proteomes" id="UP000054007">
    <property type="component" value="Unassembled WGS sequence"/>
</dbReference>
<proteinExistence type="predicted"/>
<dbReference type="SUPFAM" id="SSF52047">
    <property type="entry name" value="RNI-like"/>
    <property type="match status" value="1"/>
</dbReference>